<sequence>MRKNMRFPFRSKNALRSLAVVAAAGLAMTGLAACSSGNSSQGSAGSATKGTINWWGWTPTNSDEAKGFIAAFNKQYPDIKVNFKLVGISDYQAAMRPALASNSGPDVYDLQPGAYVQQFGTYAEDLTPVAKKALGDDWKSKIAKIAVDGLSSKGKLTALPIGSTFAGSLWYNADLFKKYNLEPPKTLDEWKQVCATFKQNGVGCFAQGASQEGFDQDTLQAIANSVDPGWWTKASKGDAKWDSPQGVETLTIWKELFTDGIMQEGALGAQQYPDVNNQFLTGKYAMVMMGSWYTQYATADAMTQAISSAGVAGAKPFPILPITFPDVAGKGNTSEMFGDADYGLAVASKSKNKAAAETFVKWMATSKEGQQQIANRLDTTPVLAGVAPDFTSIKFVDPELQSGPVNAYLKATASIDEPRFALLNADVENAFLAAAQSVASGSASPQKAATTLQQAADAAKAANG</sequence>
<dbReference type="Gene3D" id="3.40.190.10">
    <property type="entry name" value="Periplasmic binding protein-like II"/>
    <property type="match status" value="2"/>
</dbReference>
<keyword evidence="3" id="KW-0472">Membrane</keyword>
<name>A0A387BJ27_9MICO</name>
<dbReference type="Proteomes" id="UP000275069">
    <property type="component" value="Chromosome"/>
</dbReference>
<dbReference type="OrthoDB" id="8317736at2"/>
<keyword evidence="1" id="KW-1003">Cell membrane</keyword>
<dbReference type="EMBL" id="CP032624">
    <property type="protein sequence ID" value="AYG04095.1"/>
    <property type="molecule type" value="Genomic_DNA"/>
</dbReference>
<proteinExistence type="predicted"/>
<dbReference type="AlphaFoldDB" id="A0A387BJ27"/>
<keyword evidence="9" id="KW-1185">Reference proteome</keyword>
<dbReference type="SUPFAM" id="SSF53850">
    <property type="entry name" value="Periplasmic binding protein-like II"/>
    <property type="match status" value="1"/>
</dbReference>
<dbReference type="Pfam" id="PF01547">
    <property type="entry name" value="SBP_bac_1"/>
    <property type="match status" value="1"/>
</dbReference>
<gene>
    <name evidence="8" type="ORF">D7I44_11520</name>
</gene>
<evidence type="ECO:0000256" key="5">
    <source>
        <dbReference type="ARBA" id="ARBA00023288"/>
    </source>
</evidence>
<evidence type="ECO:0000256" key="7">
    <source>
        <dbReference type="SAM" id="SignalP"/>
    </source>
</evidence>
<evidence type="ECO:0000313" key="9">
    <source>
        <dbReference type="Proteomes" id="UP000275069"/>
    </source>
</evidence>
<dbReference type="InterPro" id="IPR050490">
    <property type="entry name" value="Bact_solute-bd_prot1"/>
</dbReference>
<evidence type="ECO:0000313" key="8">
    <source>
        <dbReference type="EMBL" id="AYG04095.1"/>
    </source>
</evidence>
<feature type="signal peptide" evidence="7">
    <location>
        <begin position="1"/>
        <end position="32"/>
    </location>
</feature>
<organism evidence="8 9">
    <name type="scientific">Gryllotalpicola protaetiae</name>
    <dbReference type="NCBI Taxonomy" id="2419771"/>
    <lineage>
        <taxon>Bacteria</taxon>
        <taxon>Bacillati</taxon>
        <taxon>Actinomycetota</taxon>
        <taxon>Actinomycetes</taxon>
        <taxon>Micrococcales</taxon>
        <taxon>Microbacteriaceae</taxon>
        <taxon>Gryllotalpicola</taxon>
    </lineage>
</organism>
<evidence type="ECO:0000256" key="1">
    <source>
        <dbReference type="ARBA" id="ARBA00022475"/>
    </source>
</evidence>
<accession>A0A387BJ27</accession>
<evidence type="ECO:0000256" key="6">
    <source>
        <dbReference type="SAM" id="MobiDB-lite"/>
    </source>
</evidence>
<protein>
    <submittedName>
        <fullName evidence="8">Extracellular solute-binding protein</fullName>
    </submittedName>
</protein>
<dbReference type="InterPro" id="IPR006059">
    <property type="entry name" value="SBP"/>
</dbReference>
<feature type="region of interest" description="Disordered" evidence="6">
    <location>
        <begin position="442"/>
        <end position="464"/>
    </location>
</feature>
<keyword evidence="2 7" id="KW-0732">Signal</keyword>
<evidence type="ECO:0000256" key="3">
    <source>
        <dbReference type="ARBA" id="ARBA00023136"/>
    </source>
</evidence>
<dbReference type="PROSITE" id="PS51257">
    <property type="entry name" value="PROKAR_LIPOPROTEIN"/>
    <property type="match status" value="1"/>
</dbReference>
<evidence type="ECO:0000256" key="4">
    <source>
        <dbReference type="ARBA" id="ARBA00023139"/>
    </source>
</evidence>
<keyword evidence="5" id="KW-0449">Lipoprotein</keyword>
<evidence type="ECO:0000256" key="2">
    <source>
        <dbReference type="ARBA" id="ARBA00022729"/>
    </source>
</evidence>
<keyword evidence="4" id="KW-0564">Palmitate</keyword>
<feature type="chain" id="PRO_5038576725" evidence="7">
    <location>
        <begin position="33"/>
        <end position="464"/>
    </location>
</feature>
<reference evidence="8 9" key="1">
    <citation type="submission" date="2018-09" db="EMBL/GenBank/DDBJ databases">
        <title>Genome sequencing of strain 2DFW10M-5.</title>
        <authorList>
            <person name="Heo J."/>
            <person name="Kim S.-J."/>
            <person name="Kwon S.-W."/>
        </authorList>
    </citation>
    <scope>NUCLEOTIDE SEQUENCE [LARGE SCALE GENOMIC DNA]</scope>
    <source>
        <strain evidence="8 9">2DFW10M-5</strain>
    </source>
</reference>
<dbReference type="KEGG" id="gry:D7I44_11520"/>
<dbReference type="PANTHER" id="PTHR43649:SF33">
    <property type="entry name" value="POLYGALACTURONAN_RHAMNOGALACTURONAN-BINDING PROTEIN YTCQ"/>
    <property type="match status" value="1"/>
</dbReference>
<dbReference type="PANTHER" id="PTHR43649">
    <property type="entry name" value="ARABINOSE-BINDING PROTEIN-RELATED"/>
    <property type="match status" value="1"/>
</dbReference>